<dbReference type="Pfam" id="PF21436">
    <property type="entry name" value="STT3-PglB_core"/>
    <property type="match status" value="1"/>
</dbReference>
<organism evidence="20 21">
    <name type="scientific">Euplotes crassus</name>
    <dbReference type="NCBI Taxonomy" id="5936"/>
    <lineage>
        <taxon>Eukaryota</taxon>
        <taxon>Sar</taxon>
        <taxon>Alveolata</taxon>
        <taxon>Ciliophora</taxon>
        <taxon>Intramacronucleata</taxon>
        <taxon>Spirotrichea</taxon>
        <taxon>Hypotrichia</taxon>
        <taxon>Euplotida</taxon>
        <taxon>Euplotidae</taxon>
        <taxon>Moneuplotes</taxon>
    </lineage>
</organism>
<evidence type="ECO:0000256" key="6">
    <source>
        <dbReference type="ARBA" id="ARBA00012605"/>
    </source>
</evidence>
<feature type="transmembrane region" description="Helical" evidence="17">
    <location>
        <begin position="368"/>
        <end position="387"/>
    </location>
</feature>
<dbReference type="PANTHER" id="PTHR13872">
    <property type="entry name" value="DOLICHYL-DIPHOSPHOOLIGOSACCHARIDE--PROTEIN GLYCOSYLTRANSFERASE SUBUNIT"/>
    <property type="match status" value="1"/>
</dbReference>
<keyword evidence="14" id="KW-0464">Manganese</keyword>
<dbReference type="AlphaFoldDB" id="A0AAD2DAY8"/>
<feature type="transmembrane region" description="Helical" evidence="17">
    <location>
        <begin position="245"/>
        <end position="265"/>
    </location>
</feature>
<dbReference type="EMBL" id="CAMPGE010030076">
    <property type="protein sequence ID" value="CAI2387577.1"/>
    <property type="molecule type" value="Genomic_DNA"/>
</dbReference>
<dbReference type="Pfam" id="PF02516">
    <property type="entry name" value="STT3"/>
    <property type="match status" value="1"/>
</dbReference>
<keyword evidence="9 17" id="KW-0812">Transmembrane</keyword>
<feature type="transmembrane region" description="Helical" evidence="17">
    <location>
        <begin position="154"/>
        <end position="172"/>
    </location>
</feature>
<evidence type="ECO:0000256" key="14">
    <source>
        <dbReference type="ARBA" id="ARBA00023211"/>
    </source>
</evidence>
<feature type="transmembrane region" description="Helical" evidence="17">
    <location>
        <begin position="493"/>
        <end position="514"/>
    </location>
</feature>
<evidence type="ECO:0000259" key="18">
    <source>
        <dbReference type="Pfam" id="PF02516"/>
    </source>
</evidence>
<feature type="transmembrane region" description="Helical" evidence="17">
    <location>
        <begin position="26"/>
        <end position="47"/>
    </location>
</feature>
<comment type="catalytic activity">
    <reaction evidence="15">
        <text>a di-trans,poly-cis-dolichyl diphosphooligosaccharide + L-asparaginyl-[protein] = N(4)-(oligosaccharide-(1-&gt;4)-N-acetyl-beta-D-glucosaminyl-(1-&gt;4)-N-acetyl-beta-D-glucosaminyl)-L-asparaginyl-[protein] + a di-trans,poly-cis-dolichyl diphosphate + H(+)</text>
        <dbReference type="Rhea" id="RHEA:22980"/>
        <dbReference type="Rhea" id="RHEA-COMP:12804"/>
        <dbReference type="Rhea" id="RHEA-COMP:12805"/>
        <dbReference type="Rhea" id="RHEA-COMP:19506"/>
        <dbReference type="Rhea" id="RHEA-COMP:19509"/>
        <dbReference type="ChEBI" id="CHEBI:15378"/>
        <dbReference type="ChEBI" id="CHEBI:50347"/>
        <dbReference type="ChEBI" id="CHEBI:57497"/>
        <dbReference type="ChEBI" id="CHEBI:57570"/>
        <dbReference type="ChEBI" id="CHEBI:132529"/>
        <dbReference type="EC" id="2.4.99.18"/>
    </reaction>
</comment>
<dbReference type="GO" id="GO:0012505">
    <property type="term" value="C:endomembrane system"/>
    <property type="evidence" value="ECO:0007669"/>
    <property type="project" value="UniProtKB-SubCell"/>
</dbReference>
<evidence type="ECO:0000256" key="17">
    <source>
        <dbReference type="SAM" id="Phobius"/>
    </source>
</evidence>
<comment type="subcellular location">
    <subcellularLocation>
        <location evidence="3">Endomembrane system</location>
        <topology evidence="3">Multi-pass membrane protein</topology>
    </subcellularLocation>
</comment>
<evidence type="ECO:0000256" key="16">
    <source>
        <dbReference type="SAM" id="MobiDB-lite"/>
    </source>
</evidence>
<evidence type="ECO:0000256" key="5">
    <source>
        <dbReference type="ARBA" id="ARBA00010810"/>
    </source>
</evidence>
<dbReference type="GO" id="GO:0004579">
    <property type="term" value="F:dolichyl-diphosphooligosaccharide-protein glycotransferase activity"/>
    <property type="evidence" value="ECO:0007669"/>
    <property type="project" value="UniProtKB-EC"/>
</dbReference>
<feature type="transmembrane region" description="Helical" evidence="17">
    <location>
        <begin position="392"/>
        <end position="408"/>
    </location>
</feature>
<evidence type="ECO:0000259" key="19">
    <source>
        <dbReference type="Pfam" id="PF21436"/>
    </source>
</evidence>
<sequence>MDDKRIHSEKSYGLLKSFGISMKPTIQLTILLLVWLLGFFIRIFSVIRYESIIHEFDPWFNYRVTKVLVEHGPYKFWNWYDHESWHPLGRPVGPTVFPGLMATAGLFHWCAHMIGFPVDIRNVCVFIAPVFSGFCAATTYLFAKECTHREGPGLFSAIFIAIVPSYISRSVAGSYDNEGVSIFALVLVFYLWIKAVNTGSILWAMACSLSYFYMVAAWGGYSFIINIIPIYVLGLIFIKKFNMKVYIAYSVFYAMGSLLAMQIQFVNLAVVKSSEHLASHGVFFIVQGYVLVQWLRQKVTKEQFEKYSKLILTYTTIAFALVFVYASLTGLTKWSGRSMTLLDPTYAKKYIPIIASVSEHQPATWSSFYMDVNALVIFMPIGLYFCYIRPTYGMLFCALYGVFSVYFACVMIRLMLVFAPACCVLAGIGASEVVTRLTKSLKQTFIEENDEQLEPIEEEEKEASEVKGNKKSKKGKKGKKYQQKKVATIVHKYPFISSVVLLCVIGYILCSYVFHSTWTAAEAYSSPSIIMASRGPTGEKVLIDDYREAYDWIRQNTDPADKIMSWWDYGYQITGMANRTVLADGNTWNNTHIATIGKAFASTEEEGYKIARHLDADYVLIIFGGLSYYSGDDVSKFIWMIRIAQGVYPEIVESSYFANGQYRVDAQATDTMKNSLMYRLAYHRYNEVRMSYQHPAGFDTVRNMAIDPTPIKLKYFTEVYTTNRWILRVYKVNKDPNREDPVKGSLI</sequence>
<keyword evidence="12 17" id="KW-1133">Transmembrane helix</keyword>
<dbReference type="GO" id="GO:0016020">
    <property type="term" value="C:membrane"/>
    <property type="evidence" value="ECO:0007669"/>
    <property type="project" value="InterPro"/>
</dbReference>
<dbReference type="InterPro" id="IPR048999">
    <property type="entry name" value="STT3-PglB_core"/>
</dbReference>
<dbReference type="InterPro" id="IPR048307">
    <property type="entry name" value="STT3_N"/>
</dbReference>
<comment type="cofactor">
    <cofactor evidence="2">
        <name>Mg(2+)</name>
        <dbReference type="ChEBI" id="CHEBI:18420"/>
    </cofactor>
</comment>
<evidence type="ECO:0000256" key="10">
    <source>
        <dbReference type="ARBA" id="ARBA00022723"/>
    </source>
</evidence>
<evidence type="ECO:0000256" key="11">
    <source>
        <dbReference type="ARBA" id="ARBA00022842"/>
    </source>
</evidence>
<gene>
    <name evidence="20" type="ORF">ECRASSUSDP1_LOCUS29210</name>
</gene>
<feature type="transmembrane region" description="Helical" evidence="17">
    <location>
        <begin position="92"/>
        <end position="111"/>
    </location>
</feature>
<accession>A0AAD2DAY8</accession>
<protein>
    <recommendedName>
        <fullName evidence="6">dolichyl-diphosphooligosaccharide--protein glycotransferase</fullName>
        <ecNumber evidence="6">2.4.99.18</ecNumber>
    </recommendedName>
</protein>
<evidence type="ECO:0000256" key="2">
    <source>
        <dbReference type="ARBA" id="ARBA00001946"/>
    </source>
</evidence>
<dbReference type="Gene3D" id="3.40.50.12610">
    <property type="match status" value="1"/>
</dbReference>
<feature type="region of interest" description="Disordered" evidence="16">
    <location>
        <begin position="458"/>
        <end position="477"/>
    </location>
</feature>
<comment type="caution">
    <text evidence="20">The sequence shown here is derived from an EMBL/GenBank/DDBJ whole genome shotgun (WGS) entry which is preliminary data.</text>
</comment>
<evidence type="ECO:0000256" key="8">
    <source>
        <dbReference type="ARBA" id="ARBA00022679"/>
    </source>
</evidence>
<keyword evidence="21" id="KW-1185">Reference proteome</keyword>
<keyword evidence="10" id="KW-0479">Metal-binding</keyword>
<dbReference type="GO" id="GO:0046872">
    <property type="term" value="F:metal ion binding"/>
    <property type="evidence" value="ECO:0007669"/>
    <property type="project" value="UniProtKB-KW"/>
</dbReference>
<feature type="transmembrane region" description="Helical" evidence="17">
    <location>
        <begin position="277"/>
        <end position="295"/>
    </location>
</feature>
<comment type="cofactor">
    <cofactor evidence="1">
        <name>Mn(2+)</name>
        <dbReference type="ChEBI" id="CHEBI:29035"/>
    </cofactor>
</comment>
<evidence type="ECO:0000256" key="4">
    <source>
        <dbReference type="ARBA" id="ARBA00004922"/>
    </source>
</evidence>
<feature type="transmembrane region" description="Helical" evidence="17">
    <location>
        <begin position="184"/>
        <end position="205"/>
    </location>
</feature>
<evidence type="ECO:0000256" key="13">
    <source>
        <dbReference type="ARBA" id="ARBA00023136"/>
    </source>
</evidence>
<feature type="domain" description="STT3/PglB/AglB core" evidence="19">
    <location>
        <begin position="561"/>
        <end position="618"/>
    </location>
</feature>
<evidence type="ECO:0000256" key="15">
    <source>
        <dbReference type="ARBA" id="ARBA00048829"/>
    </source>
</evidence>
<keyword evidence="13 17" id="KW-0472">Membrane</keyword>
<evidence type="ECO:0000256" key="12">
    <source>
        <dbReference type="ARBA" id="ARBA00022989"/>
    </source>
</evidence>
<feature type="domain" description="Oligosaccharyl transferase STT3 N-terminal" evidence="18">
    <location>
        <begin position="28"/>
        <end position="426"/>
    </location>
</feature>
<comment type="pathway">
    <text evidence="4">Protein modification; protein glycosylation.</text>
</comment>
<evidence type="ECO:0000256" key="7">
    <source>
        <dbReference type="ARBA" id="ARBA00022676"/>
    </source>
</evidence>
<reference evidence="20" key="1">
    <citation type="submission" date="2023-07" db="EMBL/GenBank/DDBJ databases">
        <authorList>
            <consortium name="AG Swart"/>
            <person name="Singh M."/>
            <person name="Singh A."/>
            <person name="Seah K."/>
            <person name="Emmerich C."/>
        </authorList>
    </citation>
    <scope>NUCLEOTIDE SEQUENCE</scope>
    <source>
        <strain evidence="20">DP1</strain>
    </source>
</reference>
<evidence type="ECO:0000256" key="3">
    <source>
        <dbReference type="ARBA" id="ARBA00004127"/>
    </source>
</evidence>
<dbReference type="EC" id="2.4.99.18" evidence="6"/>
<feature type="transmembrane region" description="Helical" evidence="17">
    <location>
        <begin position="123"/>
        <end position="142"/>
    </location>
</feature>
<keyword evidence="8" id="KW-0808">Transferase</keyword>
<dbReference type="InterPro" id="IPR003674">
    <property type="entry name" value="Oligo_trans_STT3"/>
</dbReference>
<evidence type="ECO:0000313" key="21">
    <source>
        <dbReference type="Proteomes" id="UP001295684"/>
    </source>
</evidence>
<dbReference type="PANTHER" id="PTHR13872:SF1">
    <property type="entry name" value="DOLICHYL-DIPHOSPHOOLIGOSACCHARIDE--PROTEIN GLYCOSYLTRANSFERASE SUBUNIT STT3B"/>
    <property type="match status" value="1"/>
</dbReference>
<feature type="transmembrane region" description="Helical" evidence="17">
    <location>
        <begin position="307"/>
        <end position="328"/>
    </location>
</feature>
<proteinExistence type="inferred from homology"/>
<keyword evidence="11" id="KW-0460">Magnesium</keyword>
<dbReference type="Proteomes" id="UP001295684">
    <property type="component" value="Unassembled WGS sequence"/>
</dbReference>
<evidence type="ECO:0000313" key="20">
    <source>
        <dbReference type="EMBL" id="CAI2387577.1"/>
    </source>
</evidence>
<keyword evidence="7" id="KW-0328">Glycosyltransferase</keyword>
<comment type="similarity">
    <text evidence="5">Belongs to the STT3 family.</text>
</comment>
<evidence type="ECO:0000256" key="9">
    <source>
        <dbReference type="ARBA" id="ARBA00022692"/>
    </source>
</evidence>
<feature type="transmembrane region" description="Helical" evidence="17">
    <location>
        <begin position="211"/>
        <end position="238"/>
    </location>
</feature>
<evidence type="ECO:0000256" key="1">
    <source>
        <dbReference type="ARBA" id="ARBA00001936"/>
    </source>
</evidence>
<name>A0AAD2DAY8_EUPCR</name>